<dbReference type="NCBIfam" id="NF001220">
    <property type="entry name" value="PRK00194.1"/>
    <property type="match status" value="1"/>
</dbReference>
<dbReference type="SUPFAM" id="SSF55021">
    <property type="entry name" value="ACT-like"/>
    <property type="match status" value="1"/>
</dbReference>
<proteinExistence type="predicted"/>
<evidence type="ECO:0000313" key="2">
    <source>
        <dbReference type="EMBL" id="MDR6939620.1"/>
    </source>
</evidence>
<feature type="domain" description="ACT" evidence="1">
    <location>
        <begin position="4"/>
        <end position="84"/>
    </location>
</feature>
<sequence>MIAIITVTGNDHPGIIAAVTTGLAELNVNVLDLSQQIMGGYFTMILRVDTANQRISHEATAHKPQECGSITALQEKMTLVGDAQGVLIRVQSEEIFRAVTHI</sequence>
<dbReference type="CDD" id="cd04872">
    <property type="entry name" value="ACT_1ZPV"/>
    <property type="match status" value="1"/>
</dbReference>
<dbReference type="InterPro" id="IPR022986">
    <property type="entry name" value="UPF0237_ACT"/>
</dbReference>
<dbReference type="EMBL" id="JAVDUJ010000001">
    <property type="protein sequence ID" value="MDR6939620.1"/>
    <property type="molecule type" value="Genomic_DNA"/>
</dbReference>
<comment type="caution">
    <text evidence="2">The sequence shown here is derived from an EMBL/GenBank/DDBJ whole genome shotgun (WGS) entry which is preliminary data.</text>
</comment>
<reference evidence="2 3" key="1">
    <citation type="submission" date="2023-07" db="EMBL/GenBank/DDBJ databases">
        <title>Sequencing the genomes of 1000 actinobacteria strains.</title>
        <authorList>
            <person name="Klenk H.-P."/>
        </authorList>
    </citation>
    <scope>NUCLEOTIDE SEQUENCE [LARGE SCALE GENOMIC DNA]</scope>
    <source>
        <strain evidence="2 3">DSM 15539</strain>
    </source>
</reference>
<organism evidence="2 3">
    <name type="scientific">Arcanobacterium hippocoleae</name>
    <dbReference type="NCBI Taxonomy" id="149017"/>
    <lineage>
        <taxon>Bacteria</taxon>
        <taxon>Bacillati</taxon>
        <taxon>Actinomycetota</taxon>
        <taxon>Actinomycetes</taxon>
        <taxon>Actinomycetales</taxon>
        <taxon>Actinomycetaceae</taxon>
        <taxon>Arcanobacterium</taxon>
    </lineage>
</organism>
<dbReference type="PANTHER" id="PTHR34875:SF6">
    <property type="entry name" value="UPF0237 PROTEIN MJ1558"/>
    <property type="match status" value="1"/>
</dbReference>
<dbReference type="Gene3D" id="3.30.70.260">
    <property type="match status" value="1"/>
</dbReference>
<keyword evidence="3" id="KW-1185">Reference proteome</keyword>
<dbReference type="InterPro" id="IPR050990">
    <property type="entry name" value="UPF0237/GcvR_regulator"/>
</dbReference>
<dbReference type="RefSeq" id="WP_309956431.1">
    <property type="nucleotide sequence ID" value="NZ_CP136414.1"/>
</dbReference>
<dbReference type="Pfam" id="PF13740">
    <property type="entry name" value="ACT_6"/>
    <property type="match status" value="1"/>
</dbReference>
<dbReference type="PANTHER" id="PTHR34875">
    <property type="entry name" value="UPF0237 PROTEIN MJ1558"/>
    <property type="match status" value="1"/>
</dbReference>
<accession>A0ABU1T2Z9</accession>
<dbReference type="Proteomes" id="UP001266099">
    <property type="component" value="Unassembled WGS sequence"/>
</dbReference>
<evidence type="ECO:0000313" key="3">
    <source>
        <dbReference type="Proteomes" id="UP001266099"/>
    </source>
</evidence>
<dbReference type="InterPro" id="IPR002912">
    <property type="entry name" value="ACT_dom"/>
</dbReference>
<gene>
    <name evidence="2" type="ORF">J2S36_001163</name>
</gene>
<evidence type="ECO:0000259" key="1">
    <source>
        <dbReference type="PROSITE" id="PS51671"/>
    </source>
</evidence>
<dbReference type="InterPro" id="IPR045865">
    <property type="entry name" value="ACT-like_dom_sf"/>
</dbReference>
<name>A0ABU1T2Z9_9ACTO</name>
<protein>
    <submittedName>
        <fullName evidence="2">ACT domain-containing protein</fullName>
    </submittedName>
</protein>
<dbReference type="PROSITE" id="PS51671">
    <property type="entry name" value="ACT"/>
    <property type="match status" value="1"/>
</dbReference>